<keyword evidence="3" id="KW-0238">DNA-binding</keyword>
<dbReference type="Pfam" id="PF03965">
    <property type="entry name" value="Penicillinase_R"/>
    <property type="match status" value="1"/>
</dbReference>
<gene>
    <name evidence="5" type="primary">blaI</name>
    <name evidence="5" type="ORF">HRbin17_02022</name>
</gene>
<accession>A0A2H5XEC9</accession>
<organism evidence="5 6">
    <name type="scientific">Candidatus Fervidibacter japonicus</name>
    <dbReference type="NCBI Taxonomy" id="2035412"/>
    <lineage>
        <taxon>Bacteria</taxon>
        <taxon>Candidatus Fervidibacterota</taxon>
        <taxon>Candidatus Fervidibacter</taxon>
    </lineage>
</organism>
<comment type="caution">
    <text evidence="5">The sequence shown here is derived from an EMBL/GenBank/DDBJ whole genome shotgun (WGS) entry which is preliminary data.</text>
</comment>
<evidence type="ECO:0000313" key="5">
    <source>
        <dbReference type="EMBL" id="GBC99497.1"/>
    </source>
</evidence>
<protein>
    <submittedName>
        <fullName evidence="5">Transcriptional regulator BlaI</fullName>
    </submittedName>
</protein>
<dbReference type="GO" id="GO:0003677">
    <property type="term" value="F:DNA binding"/>
    <property type="evidence" value="ECO:0007669"/>
    <property type="project" value="UniProtKB-KW"/>
</dbReference>
<dbReference type="InterPro" id="IPR005650">
    <property type="entry name" value="BlaI_family"/>
</dbReference>
<evidence type="ECO:0000256" key="2">
    <source>
        <dbReference type="ARBA" id="ARBA00023015"/>
    </source>
</evidence>
<dbReference type="GO" id="GO:0045892">
    <property type="term" value="P:negative regulation of DNA-templated transcription"/>
    <property type="evidence" value="ECO:0007669"/>
    <property type="project" value="InterPro"/>
</dbReference>
<evidence type="ECO:0000256" key="3">
    <source>
        <dbReference type="ARBA" id="ARBA00023125"/>
    </source>
</evidence>
<dbReference type="InterPro" id="IPR036388">
    <property type="entry name" value="WH-like_DNA-bd_sf"/>
</dbReference>
<dbReference type="Proteomes" id="UP000236173">
    <property type="component" value="Unassembled WGS sequence"/>
</dbReference>
<dbReference type="EMBL" id="BEHT01000029">
    <property type="protein sequence ID" value="GBC99497.1"/>
    <property type="molecule type" value="Genomic_DNA"/>
</dbReference>
<sequence>MFSPLEAEVMRVIWRKGSATVREVWLALRDDGKRLAYTTVMTVMVRLHEKGLLRRVKEGKGYRYFPTQPHETLLRRFAMAVVDRLVAVFGEPAVSYLAEIVAERRRR</sequence>
<evidence type="ECO:0000256" key="4">
    <source>
        <dbReference type="ARBA" id="ARBA00023163"/>
    </source>
</evidence>
<dbReference type="Gene3D" id="1.10.10.10">
    <property type="entry name" value="Winged helix-like DNA-binding domain superfamily/Winged helix DNA-binding domain"/>
    <property type="match status" value="1"/>
</dbReference>
<comment type="similarity">
    <text evidence="1">Belongs to the BlaI transcriptional regulatory family.</text>
</comment>
<keyword evidence="4" id="KW-0804">Transcription</keyword>
<name>A0A2H5XEC9_9BACT</name>
<keyword evidence="2" id="KW-0805">Transcription regulation</keyword>
<evidence type="ECO:0000256" key="1">
    <source>
        <dbReference type="ARBA" id="ARBA00011046"/>
    </source>
</evidence>
<reference evidence="6" key="1">
    <citation type="submission" date="2017-09" db="EMBL/GenBank/DDBJ databases">
        <title>Metaegenomics of thermophilic ammonia-oxidizing enrichment culture.</title>
        <authorList>
            <person name="Kato S."/>
            <person name="Suzuki K."/>
        </authorList>
    </citation>
    <scope>NUCLEOTIDE SEQUENCE [LARGE SCALE GENOMIC DNA]</scope>
</reference>
<dbReference type="PIRSF" id="PIRSF019455">
    <property type="entry name" value="CopR_AtkY"/>
    <property type="match status" value="1"/>
</dbReference>
<evidence type="ECO:0000313" key="6">
    <source>
        <dbReference type="Proteomes" id="UP000236173"/>
    </source>
</evidence>
<dbReference type="InterPro" id="IPR036390">
    <property type="entry name" value="WH_DNA-bd_sf"/>
</dbReference>
<dbReference type="SUPFAM" id="SSF46785">
    <property type="entry name" value="Winged helix' DNA-binding domain"/>
    <property type="match status" value="1"/>
</dbReference>
<dbReference type="AlphaFoldDB" id="A0A2H5XEC9"/>
<proteinExistence type="inferred from homology"/>